<comment type="pathway">
    <text evidence="2">Protein modification; protein glycosylation.</text>
</comment>
<dbReference type="Gene3D" id="1.20.1270.50">
    <property type="entry name" value="Glycoside hydrolase family 38, central domain"/>
    <property type="match status" value="1"/>
</dbReference>
<evidence type="ECO:0000256" key="4">
    <source>
        <dbReference type="ARBA" id="ARBA00011748"/>
    </source>
</evidence>
<dbReference type="InterPro" id="IPR011330">
    <property type="entry name" value="Glyco_hydro/deAcase_b/a-brl"/>
</dbReference>
<dbReference type="FunFam" id="3.20.110.10:FF:000003">
    <property type="entry name" value="Alpha-mannosidase"/>
    <property type="match status" value="1"/>
</dbReference>
<dbReference type="PANTHER" id="PTHR11607">
    <property type="entry name" value="ALPHA-MANNOSIDASE"/>
    <property type="match status" value="1"/>
</dbReference>
<feature type="domain" description="Glycoside hydrolase family 38 central" evidence="19">
    <location>
        <begin position="520"/>
        <end position="608"/>
    </location>
</feature>
<comment type="similarity">
    <text evidence="3 17">Belongs to the glycosyl hydrolase 38 family.</text>
</comment>
<dbReference type="InterPro" id="IPR050843">
    <property type="entry name" value="Glycosyl_Hydrlase_38"/>
</dbReference>
<dbReference type="SUPFAM" id="SSF88688">
    <property type="entry name" value="Families 57/38 glycoside transferase middle domain"/>
    <property type="match status" value="1"/>
</dbReference>
<dbReference type="Gene3D" id="3.20.110.10">
    <property type="entry name" value="Glycoside hydrolase 38, N terminal domain"/>
    <property type="match status" value="1"/>
</dbReference>
<dbReference type="InterPro" id="IPR015341">
    <property type="entry name" value="Glyco_hydro_38_cen"/>
</dbReference>
<dbReference type="SMART" id="SM00872">
    <property type="entry name" value="Alpha-mann_mid"/>
    <property type="match status" value="1"/>
</dbReference>
<dbReference type="EC" id="3.2.1.-" evidence="17"/>
<comment type="catalytic activity">
    <reaction evidence="16">
        <text>N(4)-{beta-D-GlcNAc-(1-&gt;2)-alpha-D-Man-(1-&gt;3)-[alpha-D-Man-(1-&gt;3)-[alpha-D-Man-(1-&gt;6)]-alpha-D-Man-(1-&gt;6)]-beta-D-Man-(1-&gt;4)-beta-D-GlcNAc-(1-&gt;4)-beta-D-GlcNAc}-L-asparaginyl-[protein] + 2 H2O = 2 alpha-D-mannopyranose + an N(4)-{beta-D-GlcNAc-(1-&gt;2)-alpha-D-Man-(1-&gt;3)-[alpha-D-Man-(1-&gt;6)]-beta-D-Man-(1-&gt;4)-beta-D-GlcNAc-(1-&gt;4)-beta-D-GlcNAc}-L-asparaginyl-[protein]</text>
        <dbReference type="Rhea" id="RHEA:56052"/>
        <dbReference type="Rhea" id="RHEA-COMP:14368"/>
        <dbReference type="Rhea" id="RHEA-COMP:14369"/>
        <dbReference type="ChEBI" id="CHEBI:15377"/>
        <dbReference type="ChEBI" id="CHEBI:28729"/>
        <dbReference type="ChEBI" id="CHEBI:60615"/>
        <dbReference type="ChEBI" id="CHEBI:60625"/>
        <dbReference type="EC" id="3.2.1.114"/>
    </reaction>
</comment>
<dbReference type="InterPro" id="IPR011682">
    <property type="entry name" value="Glyco_hydro_38_C"/>
</dbReference>
<comment type="caution">
    <text evidence="20">The sequence shown here is derived from an EMBL/GenBank/DDBJ whole genome shotgun (WGS) entry which is preliminary data.</text>
</comment>
<comment type="cofactor">
    <cofactor evidence="17">
        <name>Zn(2+)</name>
        <dbReference type="ChEBI" id="CHEBI:29105"/>
    </cofactor>
    <text evidence="17">Binds 1 zinc ion per subunit.</text>
</comment>
<feature type="transmembrane region" description="Helical" evidence="18">
    <location>
        <begin position="7"/>
        <end position="26"/>
    </location>
</feature>
<gene>
    <name evidence="20" type="ORF">FWK35_00007291</name>
</gene>
<evidence type="ECO:0000256" key="9">
    <source>
        <dbReference type="ARBA" id="ARBA00022968"/>
    </source>
</evidence>
<accession>A0A6G0YWC7</accession>
<evidence type="ECO:0000256" key="14">
    <source>
        <dbReference type="ARBA" id="ARBA00023295"/>
    </source>
</evidence>
<evidence type="ECO:0000313" key="20">
    <source>
        <dbReference type="EMBL" id="KAF0762394.1"/>
    </source>
</evidence>
<keyword evidence="8 17" id="KW-0862">Zinc</keyword>
<dbReference type="SUPFAM" id="SSF88713">
    <property type="entry name" value="Glycoside hydrolase/deacetylase"/>
    <property type="match status" value="1"/>
</dbReference>
<keyword evidence="6 17" id="KW-0479">Metal-binding</keyword>
<keyword evidence="14 17" id="KW-0326">Glycosidase</keyword>
<sequence length="1161" mass="134459">MNFKKRFILLLLFIVLIICFILYSLLENQNLYSQFETAKTPVSYSEKLQLQSNKFNRQDVNNLENIDKNDEPAETPSLLVSTIQNNLEETYVSSGICDPNINAIYTAIHDIKQTMVNDYVKILSSNFYEICRKRENLQVTLKLKNHKSLMWDLYDKLQFDNIDGGAWKQGWDIQITKGRWNANNKLRVFVVPHSHNDPGWKRTFEEYYRSDTKNILDNMVIKLSEDSRRKFIWAEMSYLSLWWNDIDQSTKTKVKKLIDNGQLEIVTGGWVMTDEANAHYSSMITQLTNGHQWLLRNLNITANYSWCIDPFGVSSTMPYILNRMKFSSLVIQRTHYSIKKYLAKQKQLEFRWRQHWDTECNSDKNELFTHMMPFYNYDIPHTCGPDPSVCCQFDFKRFSIFGLICPWRSFPVPITSSNVKQRALMLLDQYKKKAELYKTNVLLVPLGDDFRYTSAREWDFQMNNYQKLFDYINSNSDSVYSEASFGTLSDYFKAVQVSSNYKNFPTLTGDFFTYADKDQDYWSGYFTSRPFYKCMDRELVAKLRATEILYSLVWLSAPLNLTSWLWKPNSQLYNYLQAARDAHSLFQHHDGITGTAKDAVVNDYAKKMLDSLTNLNHIIQHCIYFLLNQKKEQYVFDTSNKYFDVDRSRVYTNSIAQYRVLQFTNTQDSQSVIVFNPLTSVIRNEIITLVVASENIKVVDPQGVEILFQVDSTCNLLDTQSMTPCFQLHFIVELGPLEIKKYSIIKLPTDDSTKKYMSLTSVYNPKIDDVFLDPRIDIKTSDFEEFSIQNKKIIASFGRNGMLHNITLKSSGKQYPVSLKFVQYNAAYGPDMSGAYLFMPSGDAVDAHATENEPTIYVIKGHILSQVVIQYSNVKHTVLLHHTKDASYVEIRNLVDIRQQMNYELSMRVTTAVNNDNVFYTDLNGFQMTRRKHYSKLPIQGNFYPMSSAMYIEDDITRVSLLSIQPLGASSLHNGQMEVIQDRRLRQDDNRGLGQGVMDNVPTLTLFRLIVEENIGNCQMDVPQLTSLGMTSMSTMLYPLVQLIDISRFDHLKDIYVNNKLALLPRDIHLVTASMIIQHSEPAVGLVFHRTQTTQCYGFKEANLDDGPNAIDLKPLTSSSTENITIYESSLSFVHIGLKVNVLKPQLMEPMELKGYVIKKY</sequence>
<dbReference type="AlphaFoldDB" id="A0A6G0YWC7"/>
<dbReference type="InterPro" id="IPR027291">
    <property type="entry name" value="Glyco_hydro_38_N_sf"/>
</dbReference>
<dbReference type="Proteomes" id="UP000478052">
    <property type="component" value="Unassembled WGS sequence"/>
</dbReference>
<evidence type="ECO:0000313" key="21">
    <source>
        <dbReference type="Proteomes" id="UP000478052"/>
    </source>
</evidence>
<dbReference type="Gene3D" id="2.70.98.30">
    <property type="entry name" value="Golgi alpha-mannosidase II, domain 4"/>
    <property type="match status" value="1"/>
</dbReference>
<evidence type="ECO:0000256" key="15">
    <source>
        <dbReference type="ARBA" id="ARBA00059516"/>
    </source>
</evidence>
<keyword evidence="13" id="KW-1015">Disulfide bond</keyword>
<dbReference type="InterPro" id="IPR028995">
    <property type="entry name" value="Glyco_hydro_57/38_cen_sf"/>
</dbReference>
<evidence type="ECO:0000256" key="16">
    <source>
        <dbReference type="ARBA" id="ARBA00093232"/>
    </source>
</evidence>
<name>A0A6G0YWC7_APHCR</name>
<evidence type="ECO:0000259" key="19">
    <source>
        <dbReference type="SMART" id="SM00872"/>
    </source>
</evidence>
<dbReference type="Pfam" id="PF01074">
    <property type="entry name" value="Glyco_hydro_38N"/>
    <property type="match status" value="1"/>
</dbReference>
<evidence type="ECO:0000256" key="6">
    <source>
        <dbReference type="ARBA" id="ARBA00022723"/>
    </source>
</evidence>
<keyword evidence="9" id="KW-0735">Signal-anchor</keyword>
<dbReference type="GO" id="GO:0004572">
    <property type="term" value="F:mannosyl-oligosaccharide 1,3-1,6-alpha-mannosidase activity"/>
    <property type="evidence" value="ECO:0007669"/>
    <property type="project" value="UniProtKB-EC"/>
</dbReference>
<dbReference type="GO" id="GO:0006013">
    <property type="term" value="P:mannose metabolic process"/>
    <property type="evidence" value="ECO:0007669"/>
    <property type="project" value="InterPro"/>
</dbReference>
<keyword evidence="5 18" id="KW-0812">Transmembrane</keyword>
<keyword evidence="21" id="KW-1185">Reference proteome</keyword>
<dbReference type="FunFam" id="2.70.98.30:FF:000002">
    <property type="entry name" value="Alpha-mannosidase"/>
    <property type="match status" value="1"/>
</dbReference>
<evidence type="ECO:0000256" key="2">
    <source>
        <dbReference type="ARBA" id="ARBA00004922"/>
    </source>
</evidence>
<dbReference type="FunFam" id="1.20.1270.50:FF:000001">
    <property type="entry name" value="Alpha-mannosidase"/>
    <property type="match status" value="1"/>
</dbReference>
<evidence type="ECO:0000256" key="17">
    <source>
        <dbReference type="RuleBase" id="RU361199"/>
    </source>
</evidence>
<dbReference type="CDD" id="cd10809">
    <property type="entry name" value="GH38N_AMII_GMII_SfManIII_like"/>
    <property type="match status" value="1"/>
</dbReference>
<keyword evidence="11" id="KW-0333">Golgi apparatus</keyword>
<dbReference type="OrthoDB" id="10261055at2759"/>
<comment type="subcellular location">
    <subcellularLocation>
        <location evidence="1">Golgi apparatus membrane</location>
        <topology evidence="1">Single-pass type II membrane protein</topology>
    </subcellularLocation>
</comment>
<dbReference type="GO" id="GO:0006491">
    <property type="term" value="P:N-glycan processing"/>
    <property type="evidence" value="ECO:0007669"/>
    <property type="project" value="TreeGrafter"/>
</dbReference>
<dbReference type="EMBL" id="VUJU01002155">
    <property type="protein sequence ID" value="KAF0762394.1"/>
    <property type="molecule type" value="Genomic_DNA"/>
</dbReference>
<keyword evidence="7 17" id="KW-0378">Hydrolase</keyword>
<evidence type="ECO:0000256" key="13">
    <source>
        <dbReference type="ARBA" id="ARBA00023157"/>
    </source>
</evidence>
<reference evidence="20 21" key="1">
    <citation type="submission" date="2019-08" db="EMBL/GenBank/DDBJ databases">
        <title>Whole genome of Aphis craccivora.</title>
        <authorList>
            <person name="Voronova N.V."/>
            <person name="Shulinski R.S."/>
            <person name="Bandarenka Y.V."/>
            <person name="Zhorov D.G."/>
            <person name="Warner D."/>
        </authorList>
    </citation>
    <scope>NUCLEOTIDE SEQUENCE [LARGE SCALE GENOMIC DNA]</scope>
    <source>
        <strain evidence="20">180601</strain>
        <tissue evidence="20">Whole Body</tissue>
    </source>
</reference>
<dbReference type="GO" id="GO:0030246">
    <property type="term" value="F:carbohydrate binding"/>
    <property type="evidence" value="ECO:0007669"/>
    <property type="project" value="InterPro"/>
</dbReference>
<protein>
    <recommendedName>
        <fullName evidence="17">Alpha-mannosidase</fullName>
        <ecNumber evidence="17">3.2.1.-</ecNumber>
    </recommendedName>
</protein>
<evidence type="ECO:0000256" key="7">
    <source>
        <dbReference type="ARBA" id="ARBA00022801"/>
    </source>
</evidence>
<evidence type="ECO:0000256" key="5">
    <source>
        <dbReference type="ARBA" id="ARBA00022692"/>
    </source>
</evidence>
<dbReference type="Gene3D" id="2.60.40.1180">
    <property type="entry name" value="Golgi alpha-mannosidase II"/>
    <property type="match status" value="1"/>
</dbReference>
<dbReference type="GO" id="GO:0000139">
    <property type="term" value="C:Golgi membrane"/>
    <property type="evidence" value="ECO:0007669"/>
    <property type="project" value="UniProtKB-SubCell"/>
</dbReference>
<comment type="function">
    <text evidence="15">Catalyzes the first committed step in the biosynthesis of complex N-glycans. It controls conversion of high mannose to complex N-glycans; the final hydrolytic step in the N-glycan maturation pathway.</text>
</comment>
<dbReference type="InterPro" id="IPR011013">
    <property type="entry name" value="Gal_mutarotase_sf_dom"/>
</dbReference>
<dbReference type="GO" id="GO:0046872">
    <property type="term" value="F:metal ion binding"/>
    <property type="evidence" value="ECO:0007669"/>
    <property type="project" value="UniProtKB-KW"/>
</dbReference>
<evidence type="ECO:0000256" key="11">
    <source>
        <dbReference type="ARBA" id="ARBA00023034"/>
    </source>
</evidence>
<dbReference type="InterPro" id="IPR013780">
    <property type="entry name" value="Glyco_hydro_b"/>
</dbReference>
<evidence type="ECO:0000256" key="12">
    <source>
        <dbReference type="ARBA" id="ARBA00023136"/>
    </source>
</evidence>
<dbReference type="InterPro" id="IPR000602">
    <property type="entry name" value="Glyco_hydro_38_N"/>
</dbReference>
<organism evidence="20 21">
    <name type="scientific">Aphis craccivora</name>
    <name type="common">Cowpea aphid</name>
    <dbReference type="NCBI Taxonomy" id="307492"/>
    <lineage>
        <taxon>Eukaryota</taxon>
        <taxon>Metazoa</taxon>
        <taxon>Ecdysozoa</taxon>
        <taxon>Arthropoda</taxon>
        <taxon>Hexapoda</taxon>
        <taxon>Insecta</taxon>
        <taxon>Pterygota</taxon>
        <taxon>Neoptera</taxon>
        <taxon>Paraneoptera</taxon>
        <taxon>Hemiptera</taxon>
        <taxon>Sternorrhyncha</taxon>
        <taxon>Aphidomorpha</taxon>
        <taxon>Aphidoidea</taxon>
        <taxon>Aphididae</taxon>
        <taxon>Aphidini</taxon>
        <taxon>Aphis</taxon>
        <taxon>Aphis</taxon>
    </lineage>
</organism>
<evidence type="ECO:0000256" key="10">
    <source>
        <dbReference type="ARBA" id="ARBA00022989"/>
    </source>
</evidence>
<keyword evidence="12 18" id="KW-0472">Membrane</keyword>
<dbReference type="Pfam" id="PF09261">
    <property type="entry name" value="Alpha-mann_mid"/>
    <property type="match status" value="1"/>
</dbReference>
<dbReference type="PANTHER" id="PTHR11607:SF3">
    <property type="entry name" value="LYSOSOMAL ALPHA-MANNOSIDASE"/>
    <property type="match status" value="1"/>
</dbReference>
<evidence type="ECO:0000256" key="8">
    <source>
        <dbReference type="ARBA" id="ARBA00022833"/>
    </source>
</evidence>
<keyword evidence="10 18" id="KW-1133">Transmembrane helix</keyword>
<evidence type="ECO:0000256" key="1">
    <source>
        <dbReference type="ARBA" id="ARBA00004323"/>
    </source>
</evidence>
<dbReference type="Pfam" id="PF07748">
    <property type="entry name" value="Glyco_hydro_38C"/>
    <property type="match status" value="1"/>
</dbReference>
<proteinExistence type="inferred from homology"/>
<evidence type="ECO:0000256" key="18">
    <source>
        <dbReference type="SAM" id="Phobius"/>
    </source>
</evidence>
<evidence type="ECO:0000256" key="3">
    <source>
        <dbReference type="ARBA" id="ARBA00009792"/>
    </source>
</evidence>
<comment type="subunit">
    <text evidence="4">Homodimer; disulfide-linked.</text>
</comment>
<dbReference type="InterPro" id="IPR037094">
    <property type="entry name" value="Glyco_hydro_38_cen_sf"/>
</dbReference>
<dbReference type="SUPFAM" id="SSF74650">
    <property type="entry name" value="Galactose mutarotase-like"/>
    <property type="match status" value="1"/>
</dbReference>